<organism evidence="1 2">
    <name type="scientific">Parolsenella catena</name>
    <dbReference type="NCBI Taxonomy" id="2003188"/>
    <lineage>
        <taxon>Bacteria</taxon>
        <taxon>Bacillati</taxon>
        <taxon>Actinomycetota</taxon>
        <taxon>Coriobacteriia</taxon>
        <taxon>Coriobacteriales</taxon>
        <taxon>Atopobiaceae</taxon>
        <taxon>Parolsenella</taxon>
    </lineage>
</organism>
<name>A0A3G9JVC2_9ACTN</name>
<dbReference type="RefSeq" id="WP_126420513.1">
    <property type="nucleotide sequence ID" value="NZ_AP019367.1"/>
</dbReference>
<dbReference type="KEGG" id="pcat:Pcatena_00100"/>
<dbReference type="Proteomes" id="UP000273154">
    <property type="component" value="Chromosome"/>
</dbReference>
<accession>A0A3G9JVC2</accession>
<sequence length="150" mass="15769">MADNHGDGGVSAQTDELGSTLMGEALDRLAAGEDFSVVATAADSQGQRMTCEFDDDSAEQCLEAARTWVRNGARGEDNARVIGKPACYAIAYLGAVADEDEAFQDALILEFGERGAECGYSAFSLVEGIGSGKRFRYTDPAPAGELSCLL</sequence>
<keyword evidence="2" id="KW-1185">Reference proteome</keyword>
<reference evidence="2" key="1">
    <citation type="submission" date="2018-11" db="EMBL/GenBank/DDBJ databases">
        <title>Comparative genomics of Parolsenella catena and Libanicoccus massiliensis: Reclassification of Libanicoccus massiliensis as Parolsenella massiliensis comb. nov.</title>
        <authorList>
            <person name="Sakamoto M."/>
            <person name="Ikeyama N."/>
            <person name="Murakami T."/>
            <person name="Mori H."/>
            <person name="Yuki M."/>
            <person name="Ohkuma M."/>
        </authorList>
    </citation>
    <scope>NUCLEOTIDE SEQUENCE [LARGE SCALE GENOMIC DNA]</scope>
    <source>
        <strain evidence="2">JCM 31932</strain>
    </source>
</reference>
<dbReference type="EMBL" id="AP019367">
    <property type="protein sequence ID" value="BBH49423.1"/>
    <property type="molecule type" value="Genomic_DNA"/>
</dbReference>
<evidence type="ECO:0000313" key="1">
    <source>
        <dbReference type="EMBL" id="BBH49423.1"/>
    </source>
</evidence>
<dbReference type="GeneID" id="88848150"/>
<evidence type="ECO:0000313" key="2">
    <source>
        <dbReference type="Proteomes" id="UP000273154"/>
    </source>
</evidence>
<proteinExistence type="predicted"/>
<dbReference type="AlphaFoldDB" id="A0A3G9JVC2"/>
<gene>
    <name evidence="1" type="ORF">Pcatena_00100</name>
</gene>
<dbReference type="OrthoDB" id="3182582at2"/>
<protein>
    <submittedName>
        <fullName evidence="1">Uncharacterized protein</fullName>
    </submittedName>
</protein>